<reference evidence="1 2" key="2">
    <citation type="journal article" date="2024" name="Int. J. Syst. Evol. Microbiol.">
        <title>Promethearchaeum syntrophicum gen. nov., sp. nov., an anaerobic, obligately syntrophic archaeon, the first isolate of the lineage 'Asgard' archaea, and proposal of the new archaeal phylum Promethearchaeota phyl. nov. and kingdom Promethearchaeati regn. nov.</title>
        <authorList>
            <person name="Imachi H."/>
            <person name="Nobu M.K."/>
            <person name="Kato S."/>
            <person name="Takaki Y."/>
            <person name="Miyazaki M."/>
            <person name="Miyata M."/>
            <person name="Ogawara M."/>
            <person name="Saito Y."/>
            <person name="Sakai S."/>
            <person name="Tahara Y.O."/>
            <person name="Takano Y."/>
            <person name="Tasumi E."/>
            <person name="Uematsu K."/>
            <person name="Yoshimura T."/>
            <person name="Itoh T."/>
            <person name="Ohkuma M."/>
            <person name="Takai K."/>
        </authorList>
    </citation>
    <scope>NUCLEOTIDE SEQUENCE [LARGE SCALE GENOMIC DNA]</scope>
    <source>
        <strain evidence="1 2">MK-D1</strain>
    </source>
</reference>
<sequence length="132" mass="15511">MTNAPDIGNKIKKIYHCPICKKTHEIFFQSDFANNRSKYPFSYVFLHKYENSENIEDKDKEILTTIYVDAQLNIRGVEALLNEDDTNILSKDISKEIIGKLTRFILELQDEHEILIKKFNDLEKKCEELSKP</sequence>
<gene>
    <name evidence="1" type="ORF">DSAG12_02324</name>
</gene>
<name>A0A5B9DBH9_9ARCH</name>
<organism evidence="1 2">
    <name type="scientific">Promethearchaeum syntrophicum</name>
    <dbReference type="NCBI Taxonomy" id="2594042"/>
    <lineage>
        <taxon>Archaea</taxon>
        <taxon>Promethearchaeati</taxon>
        <taxon>Promethearchaeota</taxon>
        <taxon>Promethearchaeia</taxon>
        <taxon>Promethearchaeales</taxon>
        <taxon>Promethearchaeaceae</taxon>
        <taxon>Promethearchaeum</taxon>
    </lineage>
</organism>
<accession>A0A5B9DBH9</accession>
<keyword evidence="2" id="KW-1185">Reference proteome</keyword>
<evidence type="ECO:0000313" key="1">
    <source>
        <dbReference type="EMBL" id="QEE16494.1"/>
    </source>
</evidence>
<dbReference type="AlphaFoldDB" id="A0A5B9DBH9"/>
<evidence type="ECO:0000313" key="2">
    <source>
        <dbReference type="Proteomes" id="UP000321408"/>
    </source>
</evidence>
<dbReference type="EMBL" id="CP042905">
    <property type="protein sequence ID" value="QEE16494.1"/>
    <property type="molecule type" value="Genomic_DNA"/>
</dbReference>
<dbReference type="KEGG" id="psyt:DSAG12_02324"/>
<reference evidence="1 2" key="1">
    <citation type="journal article" date="2020" name="Nature">
        <title>Isolation of an archaeon at the prokaryote-eukaryote interface.</title>
        <authorList>
            <person name="Imachi H."/>
            <person name="Nobu M.K."/>
            <person name="Nakahara N."/>
            <person name="Morono Y."/>
            <person name="Ogawara M."/>
            <person name="Takaki Y."/>
            <person name="Takano Y."/>
            <person name="Uematsu K."/>
            <person name="Ikuta T."/>
            <person name="Ito M."/>
            <person name="Matsui Y."/>
            <person name="Miyazaki M."/>
            <person name="Murata K."/>
            <person name="Saito Y."/>
            <person name="Sakai S."/>
            <person name="Song C."/>
            <person name="Tasumi E."/>
            <person name="Yamanaka Y."/>
            <person name="Yamaguchi T."/>
            <person name="Kamagata Y."/>
            <person name="Tamaki H."/>
            <person name="Takai K."/>
        </authorList>
    </citation>
    <scope>NUCLEOTIDE SEQUENCE [LARGE SCALE GENOMIC DNA]</scope>
    <source>
        <strain evidence="1 2">MK-D1</strain>
    </source>
</reference>
<proteinExistence type="predicted"/>
<dbReference type="Proteomes" id="UP000321408">
    <property type="component" value="Chromosome"/>
</dbReference>
<protein>
    <submittedName>
        <fullName evidence="1">Uncharacterized protein</fullName>
    </submittedName>
</protein>
<dbReference type="GeneID" id="41330312"/>
<dbReference type="RefSeq" id="WP_147663369.1">
    <property type="nucleotide sequence ID" value="NZ_CP042905.2"/>
</dbReference>